<dbReference type="Pfam" id="PF01545">
    <property type="entry name" value="Cation_efflux"/>
    <property type="match status" value="1"/>
</dbReference>
<comment type="similarity">
    <text evidence="2">Belongs to the cation diffusion facilitator (CDF) transporter (TC 2.A.4) family.</text>
</comment>
<name>A0A0E3NCX7_METTT</name>
<dbReference type="Proteomes" id="UP000066529">
    <property type="component" value="Chromosome"/>
</dbReference>
<dbReference type="PANTHER" id="PTHR43840:SF15">
    <property type="entry name" value="MITOCHONDRIAL METAL TRANSPORTER 1-RELATED"/>
    <property type="match status" value="1"/>
</dbReference>
<feature type="domain" description="Cation efflux protein transmembrane" evidence="8">
    <location>
        <begin position="36"/>
        <end position="235"/>
    </location>
</feature>
<dbReference type="InterPro" id="IPR027469">
    <property type="entry name" value="Cation_efflux_TMD_sf"/>
</dbReference>
<dbReference type="GeneID" id="41602704"/>
<dbReference type="InterPro" id="IPR027470">
    <property type="entry name" value="Cation_efflux_CTD"/>
</dbReference>
<dbReference type="InterPro" id="IPR058533">
    <property type="entry name" value="Cation_efflux_TM"/>
</dbReference>
<accession>A0A0E3NCX7</accession>
<dbReference type="Gene3D" id="1.20.1510.10">
    <property type="entry name" value="Cation efflux protein transmembrane domain"/>
    <property type="match status" value="1"/>
</dbReference>
<dbReference type="AlphaFoldDB" id="A0A0E3NCX7"/>
<keyword evidence="5 7" id="KW-1133">Transmembrane helix</keyword>
<protein>
    <submittedName>
        <fullName evidence="10">Cobalt-zinc-cadmium resistance protein</fullName>
    </submittedName>
</protein>
<evidence type="ECO:0000256" key="1">
    <source>
        <dbReference type="ARBA" id="ARBA00004141"/>
    </source>
</evidence>
<reference evidence="10 11" key="1">
    <citation type="submission" date="2014-07" db="EMBL/GenBank/DDBJ databases">
        <title>Methanogenic archaea and the global carbon cycle.</title>
        <authorList>
            <person name="Henriksen J.R."/>
            <person name="Luke J."/>
            <person name="Reinhart S."/>
            <person name="Benedict M.N."/>
            <person name="Youngblut N.D."/>
            <person name="Metcalf M.E."/>
            <person name="Whitaker R.J."/>
            <person name="Metcalf W.W."/>
        </authorList>
    </citation>
    <scope>NUCLEOTIDE SEQUENCE [LARGE SCALE GENOMIC DNA]</scope>
    <source>
        <strain evidence="11">ATCC 43570 / DSM 1825 / OCM 12 / VKM B-1830 / TM-1</strain>
    </source>
</reference>
<organism evidence="10 11">
    <name type="scientific">Methanosarcina thermophila (strain ATCC 43570 / DSM 1825 / OCM 12 / VKM B-1830 / TM-1)</name>
    <dbReference type="NCBI Taxonomy" id="523844"/>
    <lineage>
        <taxon>Archaea</taxon>
        <taxon>Methanobacteriati</taxon>
        <taxon>Methanobacteriota</taxon>
        <taxon>Stenosarchaea group</taxon>
        <taxon>Methanomicrobia</taxon>
        <taxon>Methanosarcinales</taxon>
        <taxon>Methanosarcinaceae</taxon>
        <taxon>Methanosarcina</taxon>
    </lineage>
</organism>
<evidence type="ECO:0000259" key="8">
    <source>
        <dbReference type="Pfam" id="PF01545"/>
    </source>
</evidence>
<dbReference type="GO" id="GO:0008324">
    <property type="term" value="F:monoatomic cation transmembrane transporter activity"/>
    <property type="evidence" value="ECO:0007669"/>
    <property type="project" value="InterPro"/>
</dbReference>
<dbReference type="InterPro" id="IPR050291">
    <property type="entry name" value="CDF_Transporter"/>
</dbReference>
<evidence type="ECO:0000313" key="10">
    <source>
        <dbReference type="EMBL" id="AKB13673.1"/>
    </source>
</evidence>
<keyword evidence="6 7" id="KW-0472">Membrane</keyword>
<feature type="transmembrane region" description="Helical" evidence="7">
    <location>
        <begin position="103"/>
        <end position="124"/>
    </location>
</feature>
<comment type="subcellular location">
    <subcellularLocation>
        <location evidence="1">Membrane</location>
        <topology evidence="1">Multi-pass membrane protein</topology>
    </subcellularLocation>
</comment>
<evidence type="ECO:0000256" key="4">
    <source>
        <dbReference type="ARBA" id="ARBA00022692"/>
    </source>
</evidence>
<dbReference type="SUPFAM" id="SSF161111">
    <property type="entry name" value="Cation efflux protein transmembrane domain-like"/>
    <property type="match status" value="1"/>
</dbReference>
<dbReference type="PATRIC" id="fig|523844.20.peg.2363"/>
<dbReference type="RefSeq" id="WP_231588067.1">
    <property type="nucleotide sequence ID" value="NZ_CP009501.1"/>
</dbReference>
<dbReference type="InterPro" id="IPR002524">
    <property type="entry name" value="Cation_efflux"/>
</dbReference>
<dbReference type="KEGG" id="mthr:MSTHT_1915"/>
<dbReference type="NCBIfam" id="TIGR01297">
    <property type="entry name" value="CDF"/>
    <property type="match status" value="1"/>
</dbReference>
<dbReference type="PANTHER" id="PTHR43840">
    <property type="entry name" value="MITOCHONDRIAL METAL TRANSPORTER 1-RELATED"/>
    <property type="match status" value="1"/>
</dbReference>
<evidence type="ECO:0000256" key="2">
    <source>
        <dbReference type="ARBA" id="ARBA00008114"/>
    </source>
</evidence>
<evidence type="ECO:0000256" key="7">
    <source>
        <dbReference type="SAM" id="Phobius"/>
    </source>
</evidence>
<dbReference type="HOGENOM" id="CLU_013430_3_6_2"/>
<proteinExistence type="inferred from homology"/>
<feature type="transmembrane region" description="Helical" evidence="7">
    <location>
        <begin position="136"/>
        <end position="157"/>
    </location>
</feature>
<dbReference type="GO" id="GO:0016020">
    <property type="term" value="C:membrane"/>
    <property type="evidence" value="ECO:0007669"/>
    <property type="project" value="UniProtKB-SubCell"/>
</dbReference>
<sequence>MIWEIMEGTGDKNKETLFNYEEDEDTRYSQAAHVAKVGMAINVLLTGFKFVTGIAGNSSAMIADATHSLSDFMTDIAVIVGLRVAAKPGDSTHNYGHGKIETLAAAFIGLVLAVVALGIFWGGLEKVFVFLRGETLPAPSSIVFIAAVLSIVLKEWLYRYTMTSARELKSDALIANAWHHRSDAFSSIGTMIGVGGAILLGGKWVVLDPVAAIVLSFFIFKVAFDISYKNLNELLEASIDSETYRSIEEILISTEGVLGFHDLKTRKIGNAMAADVHIEVDRDLSIVEAHEISTQIENRLKETCGKNSHFSIHIEPCFDPEYYTQNMSEAKNRIRP</sequence>
<keyword evidence="3" id="KW-0813">Transport</keyword>
<dbReference type="SUPFAM" id="SSF160240">
    <property type="entry name" value="Cation efflux protein cytoplasmic domain-like"/>
    <property type="match status" value="1"/>
</dbReference>
<feature type="domain" description="Cation efflux protein cytoplasmic" evidence="9">
    <location>
        <begin position="240"/>
        <end position="317"/>
    </location>
</feature>
<dbReference type="EMBL" id="CP009501">
    <property type="protein sequence ID" value="AKB13673.1"/>
    <property type="molecule type" value="Genomic_DNA"/>
</dbReference>
<keyword evidence="4 7" id="KW-0812">Transmembrane</keyword>
<evidence type="ECO:0000259" key="9">
    <source>
        <dbReference type="Pfam" id="PF16916"/>
    </source>
</evidence>
<dbReference type="Gene3D" id="3.30.70.1350">
    <property type="entry name" value="Cation efflux protein, cytoplasmic domain"/>
    <property type="match status" value="1"/>
</dbReference>
<evidence type="ECO:0000313" key="11">
    <source>
        <dbReference type="Proteomes" id="UP000066529"/>
    </source>
</evidence>
<evidence type="ECO:0000256" key="5">
    <source>
        <dbReference type="ARBA" id="ARBA00022989"/>
    </source>
</evidence>
<gene>
    <name evidence="10" type="ORF">MSTHT_1915</name>
</gene>
<dbReference type="FunFam" id="1.20.1510.10:FF:000006">
    <property type="entry name" value="Divalent cation efflux transporter"/>
    <property type="match status" value="1"/>
</dbReference>
<dbReference type="FunFam" id="3.30.70.1350:FF:000013">
    <property type="entry name" value="Cobalt-zinc-cadmium resistance protein"/>
    <property type="match status" value="1"/>
</dbReference>
<evidence type="ECO:0000256" key="3">
    <source>
        <dbReference type="ARBA" id="ARBA00022448"/>
    </source>
</evidence>
<dbReference type="InterPro" id="IPR036837">
    <property type="entry name" value="Cation_efflux_CTD_sf"/>
</dbReference>
<evidence type="ECO:0000256" key="6">
    <source>
        <dbReference type="ARBA" id="ARBA00023136"/>
    </source>
</evidence>
<dbReference type="Pfam" id="PF16916">
    <property type="entry name" value="ZT_dimer"/>
    <property type="match status" value="1"/>
</dbReference>